<feature type="chain" id="PRO_5040180607" description="Apple domain-containing protein" evidence="2">
    <location>
        <begin position="26"/>
        <end position="1003"/>
    </location>
</feature>
<feature type="domain" description="Apple" evidence="4">
    <location>
        <begin position="477"/>
        <end position="519"/>
    </location>
</feature>
<reference evidence="5" key="1">
    <citation type="journal article" date="2020" name="Stud. Mycol.">
        <title>101 Dothideomycetes genomes: a test case for predicting lifestyles and emergence of pathogens.</title>
        <authorList>
            <person name="Haridas S."/>
            <person name="Albert R."/>
            <person name="Binder M."/>
            <person name="Bloem J."/>
            <person name="Labutti K."/>
            <person name="Salamov A."/>
            <person name="Andreopoulos B."/>
            <person name="Baker S."/>
            <person name="Barry K."/>
            <person name="Bills G."/>
            <person name="Bluhm B."/>
            <person name="Cannon C."/>
            <person name="Castanera R."/>
            <person name="Culley D."/>
            <person name="Daum C."/>
            <person name="Ezra D."/>
            <person name="Gonzalez J."/>
            <person name="Henrissat B."/>
            <person name="Kuo A."/>
            <person name="Liang C."/>
            <person name="Lipzen A."/>
            <person name="Lutzoni F."/>
            <person name="Magnuson J."/>
            <person name="Mondo S."/>
            <person name="Nolan M."/>
            <person name="Ohm R."/>
            <person name="Pangilinan J."/>
            <person name="Park H.-J."/>
            <person name="Ramirez L."/>
            <person name="Alfaro M."/>
            <person name="Sun H."/>
            <person name="Tritt A."/>
            <person name="Yoshinaga Y."/>
            <person name="Zwiers L.-H."/>
            <person name="Turgeon B."/>
            <person name="Goodwin S."/>
            <person name="Spatafora J."/>
            <person name="Crous P."/>
            <person name="Grigoriev I."/>
        </authorList>
    </citation>
    <scope>NUCLEOTIDE SEQUENCE</scope>
    <source>
        <strain evidence="5">CBS 260.36</strain>
    </source>
</reference>
<accession>A0A9P4JAE2</accession>
<feature type="domain" description="Apple" evidence="4">
    <location>
        <begin position="819"/>
        <end position="849"/>
    </location>
</feature>
<feature type="domain" description="Apple" evidence="4">
    <location>
        <begin position="361"/>
        <end position="406"/>
    </location>
</feature>
<dbReference type="EMBL" id="ML996083">
    <property type="protein sequence ID" value="KAF2155388.1"/>
    <property type="molecule type" value="Genomic_DNA"/>
</dbReference>
<comment type="caution">
    <text evidence="5">The sequence shown here is derived from an EMBL/GenBank/DDBJ whole genome shotgun (WGS) entry which is preliminary data.</text>
</comment>
<protein>
    <recommendedName>
        <fullName evidence="3 4">Apple domain-containing protein</fullName>
    </recommendedName>
</protein>
<dbReference type="AlphaFoldDB" id="A0A9P4JAE2"/>
<dbReference type="Gene3D" id="3.50.4.10">
    <property type="entry name" value="Hepatocyte Growth Factor"/>
    <property type="match status" value="2"/>
</dbReference>
<gene>
    <name evidence="5" type="ORF">K461DRAFT_311649</name>
</gene>
<organism evidence="5 6">
    <name type="scientific">Myriangium duriaei CBS 260.36</name>
    <dbReference type="NCBI Taxonomy" id="1168546"/>
    <lineage>
        <taxon>Eukaryota</taxon>
        <taxon>Fungi</taxon>
        <taxon>Dikarya</taxon>
        <taxon>Ascomycota</taxon>
        <taxon>Pezizomycotina</taxon>
        <taxon>Dothideomycetes</taxon>
        <taxon>Dothideomycetidae</taxon>
        <taxon>Myriangiales</taxon>
        <taxon>Myriangiaceae</taxon>
        <taxon>Myriangium</taxon>
    </lineage>
</organism>
<dbReference type="Pfam" id="PF00024">
    <property type="entry name" value="PAN_1"/>
    <property type="match status" value="1"/>
</dbReference>
<feature type="region of interest" description="Disordered" evidence="1">
    <location>
        <begin position="175"/>
        <end position="212"/>
    </location>
</feature>
<keyword evidence="6" id="KW-1185">Reference proteome</keyword>
<proteinExistence type="predicted"/>
<dbReference type="Proteomes" id="UP000799439">
    <property type="component" value="Unassembled WGS sequence"/>
</dbReference>
<evidence type="ECO:0000256" key="1">
    <source>
        <dbReference type="SAM" id="MobiDB-lite"/>
    </source>
</evidence>
<name>A0A9P4JAE2_9PEZI</name>
<evidence type="ECO:0000259" key="4">
    <source>
        <dbReference type="Pfam" id="PF14295"/>
    </source>
</evidence>
<dbReference type="InterPro" id="IPR003609">
    <property type="entry name" value="Pan_app"/>
</dbReference>
<dbReference type="Pfam" id="PF14295">
    <property type="entry name" value="PAN_4"/>
    <property type="match status" value="4"/>
</dbReference>
<evidence type="ECO:0000256" key="2">
    <source>
        <dbReference type="SAM" id="SignalP"/>
    </source>
</evidence>
<dbReference type="OrthoDB" id="5756588at2759"/>
<keyword evidence="2" id="KW-0732">Signal</keyword>
<evidence type="ECO:0000259" key="3">
    <source>
        <dbReference type="Pfam" id="PF00024"/>
    </source>
</evidence>
<evidence type="ECO:0000313" key="6">
    <source>
        <dbReference type="Proteomes" id="UP000799439"/>
    </source>
</evidence>
<feature type="domain" description="Apple" evidence="3">
    <location>
        <begin position="709"/>
        <end position="759"/>
    </location>
</feature>
<evidence type="ECO:0000313" key="5">
    <source>
        <dbReference type="EMBL" id="KAF2155388.1"/>
    </source>
</evidence>
<feature type="domain" description="Apple" evidence="4">
    <location>
        <begin position="587"/>
        <end position="631"/>
    </location>
</feature>
<feature type="signal peptide" evidence="2">
    <location>
        <begin position="1"/>
        <end position="25"/>
    </location>
</feature>
<sequence length="1003" mass="106906">MTRFIMARILALVLVVVGLIEQVQGGVVERAPIATGSTCMVDPTVLALQNAIKDATYFCPFYLRAGTLEKTSPFPSMTAVTVQNACTCVKSYGKTQAFHTTVSSVSCSTKDSTIEYLRTNVADAKAFCNWLGTGPVVSTVMPFQNITLVQTISACQCIKINPALASVLTTTTTTRRTTTTTHRSTTTTVATTTTTTRRPTTSTTTTTASTTKSLTTMTPVKSLSTTTARTTLSTTTTLTNKITMTTKPTTPIMISKPLPPTTTAVPLPTGFVTITALHSSSTTRATTAVLSTRTSSTSTTSRTSSQSSILNTVTTVSNSGVATTGLSPKSSSVSNLENCETGQYLLNDQNLIFDHFSIIQDYGGAQYTEVTDSMVKCMDLCQTNYTDCKGVVWVFQGQAQQYCYIKTSTVASGTFDSKITAYSVIKNTTAVVCDGQGINMLNSVRSNTVLVQGSCESGPYLVASSGGVFDHFSTTMDYGGGEITIESSSVTTCMDTCYGYDPCVAISWIPAADKPCYIKTSLTSNSSFDSNTTAYSAVRNTTATVCNGLGTNMIGIVQGIPPKPCETGQYLVDSHNTTYDQFSMTQDYQGSQVNAIGALTASSMLECLNYCYNFEDSCLAVVWFQAGMDKQYCAIKSSLASNGNFSSSVIAYSAVKNKSVRVCAGQGTNMTATSMQPIPCETGQYLLSSSGRIFDQVSNTTDYAPSVQDATSQSNIKSMKDCLDLCQIPDFCVAVVWNESDQICYLKETSVFNQSTASPSITAYSAVKNTIVQTCAGKGTNMVNSTVSPYCPTGGYTSSSSNLIFDQVSTTIGYALSGTSTNQSTMTACLDYCQSLPNCTAATWIQSGYSVPTCFTSNTVSTKPLPSTMAGYSALRHANITSCPGQGTPIPIRQCETQQYLLSTNGTVFDSYSAEIKYDSNYPPQNASTLAACLDWCVETGTQLCVAATWDSVNRLCYYAYQTASAKPAYASDGSGYQVGLYSGVRRDWFRACPGVGTNMGVK</sequence>